<keyword evidence="2" id="KW-0677">Repeat</keyword>
<evidence type="ECO:0000313" key="5">
    <source>
        <dbReference type="EMBL" id="VFJ57256.1"/>
    </source>
</evidence>
<dbReference type="EMBL" id="CAADFL010000213">
    <property type="protein sequence ID" value="VFK11876.1"/>
    <property type="molecule type" value="Genomic_DNA"/>
</dbReference>
<dbReference type="SMART" id="SM00175">
    <property type="entry name" value="RAB"/>
    <property type="match status" value="1"/>
</dbReference>
<feature type="repeat" description="WD" evidence="3">
    <location>
        <begin position="15"/>
        <end position="56"/>
    </location>
</feature>
<evidence type="ECO:0000313" key="6">
    <source>
        <dbReference type="EMBL" id="VFJ58684.1"/>
    </source>
</evidence>
<dbReference type="PROSITE" id="PS50082">
    <property type="entry name" value="WD_REPEATS_2"/>
    <property type="match status" value="4"/>
</dbReference>
<dbReference type="SUPFAM" id="SSF56300">
    <property type="entry name" value="Metallo-dependent phosphatases"/>
    <property type="match status" value="1"/>
</dbReference>
<feature type="repeat" description="WD" evidence="3">
    <location>
        <begin position="144"/>
        <end position="185"/>
    </location>
</feature>
<dbReference type="Pfam" id="PF00071">
    <property type="entry name" value="Ras"/>
    <property type="match status" value="1"/>
</dbReference>
<dbReference type="InterPro" id="IPR029052">
    <property type="entry name" value="Metallo-depent_PP-like"/>
</dbReference>
<dbReference type="SMART" id="SM00320">
    <property type="entry name" value="WD40"/>
    <property type="match status" value="5"/>
</dbReference>
<dbReference type="CDD" id="cd00200">
    <property type="entry name" value="WD40"/>
    <property type="match status" value="1"/>
</dbReference>
<dbReference type="SUPFAM" id="SSF52540">
    <property type="entry name" value="P-loop containing nucleoside triphosphate hydrolases"/>
    <property type="match status" value="1"/>
</dbReference>
<dbReference type="InterPro" id="IPR001680">
    <property type="entry name" value="WD40_rpt"/>
</dbReference>
<dbReference type="InterPro" id="IPR027417">
    <property type="entry name" value="P-loop_NTPase"/>
</dbReference>
<sequence length="1167" mass="130244">MQGNPGLRIASASNFRGHSDMILSVDCSPIREEFASTSRDHTVRIWSAETSGLPGTMVELTEHSNQVAAVRWSGDGKTLAFASSDDTVKLWDAATGGENQTLRGHIGPVLSVAWAPDDSLLASASVDCTVRIWSPGNGKARVVLEGHSSAVRDVAFSQDGQLLASCSFDDTVRLWRTDDWSEVVALAVESSEFNNWLSLAFSPEPPTMLATLGDNHRAIYLWELDPGVLLGEGRPRTQVHYTSAKVVLVGESEVGKSCLAMRMAEGRYPKDHEHGTTHGMRFWNMEAEDLHPSARASAGQRRDVVLWDFGGQDEYRLVHQLFLHDTTLALVLMDPTRGRAAFDQARDWNRRLQKQLGEQQAVKLLVGAKQDQPSELVDRQGIEALCAECGFAGYVETSAKAPVGIGELKAAVGEGLDWNAMTKTSRPELFQRIRDEVELRREAGDVVVLLMDLAAGIREGRSLTQVPQKAAARRIWEIWRRKAEENGRSQDRPRTAPPPPFDEAALATVTDQLATQGVIVKTRMTSGEQALVLQLPVVERYAGALIIAARNHPRRAPVLEERLLGSPQVPLPGLDPDERLERLQERVVLECVVELMITHGLCFRHGGLLVFPSLFPAPVSGDEGKLPHSVSLYYDFTGAIDNIYAALVARLMVGGEFGQGRLWPGRVEFDRPSQGVCGIHQLKRAGGLARVDLFFAEETPPERRDLFTRFVEEHLRENGVEIREHQAIRCRECQREITEDMVQANIAAGEKDVVCPWCRTHTLITEGVERIRARNPESEARMVALRKRIGQRLAEDVKSAKRAVAGQVERVSAPIRVLHLSDLHFEQDSSPKASLRWLLQDLRNDKDPNFPAIEKVEYLVLSGDVTHQGDAAGFDKARAFVERLIEKLGLSALRCIFVPGNHDIQQRDSCYRYQSSVAGLDARRLVKQGDIYLVRDDTDYPNRLKPFSDAFYHKVTASQDYPLAPENQGLAYFFEDTGIQFIALNTAWEIDQFHPRRSGVHPEALANALTAADKQVREAVKERRVEEGGARLRIAVFHHAVSGPWAMEGLAFLENLQTAGVRLCLHGDVHEMRRQWIDYWDEERSLRVLGAGTFGAKRDAITEGSARSYNLIEITPDLKSARVYVREQPKSDGAWRGWNRFPDPDGGRGEVPFFHVELDPRKLDPRK</sequence>
<evidence type="ECO:0000256" key="1">
    <source>
        <dbReference type="ARBA" id="ARBA00022574"/>
    </source>
</evidence>
<feature type="domain" description="Calcineurin-like phosphoesterase" evidence="4">
    <location>
        <begin position="815"/>
        <end position="1071"/>
    </location>
</feature>
<dbReference type="Gene3D" id="3.60.21.10">
    <property type="match status" value="1"/>
</dbReference>
<dbReference type="InterPro" id="IPR015943">
    <property type="entry name" value="WD40/YVTN_repeat-like_dom_sf"/>
</dbReference>
<organism evidence="5">
    <name type="scientific">Candidatus Kentrum sp. FM</name>
    <dbReference type="NCBI Taxonomy" id="2126340"/>
    <lineage>
        <taxon>Bacteria</taxon>
        <taxon>Pseudomonadati</taxon>
        <taxon>Pseudomonadota</taxon>
        <taxon>Gammaproteobacteria</taxon>
        <taxon>Candidatus Kentrum</taxon>
    </lineage>
</organism>
<dbReference type="Pfam" id="PF00149">
    <property type="entry name" value="Metallophos"/>
    <property type="match status" value="1"/>
</dbReference>
<dbReference type="GO" id="GO:0005525">
    <property type="term" value="F:GTP binding"/>
    <property type="evidence" value="ECO:0007669"/>
    <property type="project" value="InterPro"/>
</dbReference>
<dbReference type="GO" id="GO:0003924">
    <property type="term" value="F:GTPase activity"/>
    <property type="evidence" value="ECO:0007669"/>
    <property type="project" value="InterPro"/>
</dbReference>
<dbReference type="PRINTS" id="PR00449">
    <property type="entry name" value="RASTRNSFRMNG"/>
</dbReference>
<dbReference type="EMBL" id="CAADEZ010000223">
    <property type="protein sequence ID" value="VFJ58684.1"/>
    <property type="molecule type" value="Genomic_DNA"/>
</dbReference>
<dbReference type="SMART" id="SM00173">
    <property type="entry name" value="RAS"/>
    <property type="match status" value="1"/>
</dbReference>
<dbReference type="InterPro" id="IPR036322">
    <property type="entry name" value="WD40_repeat_dom_sf"/>
</dbReference>
<evidence type="ECO:0000256" key="3">
    <source>
        <dbReference type="PROSITE-ProRule" id="PRU00221"/>
    </source>
</evidence>
<dbReference type="PROSITE" id="PS50294">
    <property type="entry name" value="WD_REPEATS_REGION"/>
    <property type="match status" value="4"/>
</dbReference>
<dbReference type="InterPro" id="IPR004843">
    <property type="entry name" value="Calcineurin-like_PHP"/>
</dbReference>
<protein>
    <submittedName>
        <fullName evidence="5">WD40 repeat</fullName>
    </submittedName>
</protein>
<dbReference type="SMART" id="SM00174">
    <property type="entry name" value="RHO"/>
    <property type="match status" value="1"/>
</dbReference>
<dbReference type="Gene3D" id="3.40.50.300">
    <property type="entry name" value="P-loop containing nucleotide triphosphate hydrolases"/>
    <property type="match status" value="1"/>
</dbReference>
<evidence type="ECO:0000313" key="7">
    <source>
        <dbReference type="EMBL" id="VFK11876.1"/>
    </source>
</evidence>
<dbReference type="PANTHER" id="PTHR44129">
    <property type="entry name" value="WD REPEAT-CONTAINING PROTEIN POP1"/>
    <property type="match status" value="1"/>
</dbReference>
<dbReference type="AlphaFoldDB" id="A0A450STA0"/>
<dbReference type="EMBL" id="CAADFA010000195">
    <property type="protein sequence ID" value="VFJ57256.1"/>
    <property type="molecule type" value="Genomic_DNA"/>
</dbReference>
<feature type="repeat" description="WD" evidence="3">
    <location>
        <begin position="60"/>
        <end position="101"/>
    </location>
</feature>
<dbReference type="Gene3D" id="2.130.10.10">
    <property type="entry name" value="YVTN repeat-like/Quinoprotein amine dehydrogenase"/>
    <property type="match status" value="2"/>
</dbReference>
<evidence type="ECO:0000256" key="2">
    <source>
        <dbReference type="ARBA" id="ARBA00022737"/>
    </source>
</evidence>
<evidence type="ECO:0000259" key="4">
    <source>
        <dbReference type="Pfam" id="PF00149"/>
    </source>
</evidence>
<dbReference type="Pfam" id="PF00400">
    <property type="entry name" value="WD40"/>
    <property type="match status" value="4"/>
</dbReference>
<gene>
    <name evidence="6" type="ORF">BECKFM1743A_GA0114220_102231</name>
    <name evidence="7" type="ORF">BECKFM1743B_GA0114221_102133</name>
    <name evidence="5" type="ORF">BECKFM1743C_GA0114222_101953</name>
</gene>
<proteinExistence type="predicted"/>
<keyword evidence="1 3" id="KW-0853">WD repeat</keyword>
<dbReference type="InterPro" id="IPR050349">
    <property type="entry name" value="WD_LIS1/nudF_dynein_reg"/>
</dbReference>
<dbReference type="PROSITE" id="PS51419">
    <property type="entry name" value="RAB"/>
    <property type="match status" value="1"/>
</dbReference>
<dbReference type="SUPFAM" id="SSF50978">
    <property type="entry name" value="WD40 repeat-like"/>
    <property type="match status" value="1"/>
</dbReference>
<reference evidence="5" key="1">
    <citation type="submission" date="2019-02" db="EMBL/GenBank/DDBJ databases">
        <authorList>
            <person name="Gruber-Vodicka R. H."/>
            <person name="Seah K. B. B."/>
        </authorList>
    </citation>
    <scope>NUCLEOTIDE SEQUENCE</scope>
    <source>
        <strain evidence="6">BECK_BZ163</strain>
        <strain evidence="7">BECK_BZ164</strain>
        <strain evidence="5">BECK_BZ165</strain>
    </source>
</reference>
<dbReference type="InterPro" id="IPR001806">
    <property type="entry name" value="Small_GTPase"/>
</dbReference>
<name>A0A450STA0_9GAMM</name>
<feature type="repeat" description="WD" evidence="3">
    <location>
        <begin position="102"/>
        <end position="143"/>
    </location>
</feature>
<accession>A0A450STA0</accession>